<dbReference type="EMBL" id="SLWM01000001">
    <property type="protein sequence ID" value="TCO32180.1"/>
    <property type="molecule type" value="Genomic_DNA"/>
</dbReference>
<reference evidence="2 3" key="1">
    <citation type="journal article" date="2015" name="Stand. Genomic Sci.">
        <title>Genomic Encyclopedia of Bacterial and Archaeal Type Strains, Phase III: the genomes of soil and plant-associated and newly described type strains.</title>
        <authorList>
            <person name="Whitman W.B."/>
            <person name="Woyke T."/>
            <person name="Klenk H.P."/>
            <person name="Zhou Y."/>
            <person name="Lilburn T.G."/>
            <person name="Beck B.J."/>
            <person name="De Vos P."/>
            <person name="Vandamme P."/>
            <person name="Eisen J.A."/>
            <person name="Garrity G."/>
            <person name="Hugenholtz P."/>
            <person name="Kyrpides N.C."/>
        </authorList>
    </citation>
    <scope>NUCLEOTIDE SEQUENCE [LARGE SCALE GENOMIC DNA]</scope>
    <source>
        <strain evidence="2 3">VKM Ac-2538</strain>
    </source>
</reference>
<keyword evidence="1" id="KW-1133">Transmembrane helix</keyword>
<name>A0ABY2BVV3_9ACTN</name>
<protein>
    <submittedName>
        <fullName evidence="2">Uncharacterized protein</fullName>
    </submittedName>
</protein>
<keyword evidence="3" id="KW-1185">Reference proteome</keyword>
<sequence>MDWTKLPKPRLLAAAYVLAFLSWLVGVVVIIYSQATGAEGTQMTIGIVLFAIGQAIITALAFALRAPTTNPRDAFPRAWNRLNLGLELPTALHLIRTR</sequence>
<organism evidence="2 3">
    <name type="scientific">Kribbella orskensis</name>
    <dbReference type="NCBI Taxonomy" id="2512216"/>
    <lineage>
        <taxon>Bacteria</taxon>
        <taxon>Bacillati</taxon>
        <taxon>Actinomycetota</taxon>
        <taxon>Actinomycetes</taxon>
        <taxon>Propionibacteriales</taxon>
        <taxon>Kribbellaceae</taxon>
        <taxon>Kribbella</taxon>
    </lineage>
</organism>
<accession>A0ABY2BVV3</accession>
<evidence type="ECO:0000313" key="2">
    <source>
        <dbReference type="EMBL" id="TCO32180.1"/>
    </source>
</evidence>
<gene>
    <name evidence="2" type="ORF">EV644_101823</name>
</gene>
<evidence type="ECO:0000313" key="3">
    <source>
        <dbReference type="Proteomes" id="UP000295818"/>
    </source>
</evidence>
<keyword evidence="1" id="KW-0812">Transmembrane</keyword>
<dbReference type="RefSeq" id="WP_132186889.1">
    <property type="nucleotide sequence ID" value="NZ_SLWM01000001.1"/>
</dbReference>
<proteinExistence type="predicted"/>
<feature type="transmembrane region" description="Helical" evidence="1">
    <location>
        <begin position="12"/>
        <end position="32"/>
    </location>
</feature>
<evidence type="ECO:0000256" key="1">
    <source>
        <dbReference type="SAM" id="Phobius"/>
    </source>
</evidence>
<keyword evidence="1" id="KW-0472">Membrane</keyword>
<feature type="transmembrane region" description="Helical" evidence="1">
    <location>
        <begin position="44"/>
        <end position="64"/>
    </location>
</feature>
<dbReference type="Proteomes" id="UP000295818">
    <property type="component" value="Unassembled WGS sequence"/>
</dbReference>
<comment type="caution">
    <text evidence="2">The sequence shown here is derived from an EMBL/GenBank/DDBJ whole genome shotgun (WGS) entry which is preliminary data.</text>
</comment>